<dbReference type="PANTHER" id="PTHR39624">
    <property type="entry name" value="PROTEIN INVOLVED IN RIMO-MEDIATED BETA-METHYLTHIOLATION OF RIBOSOMAL PROTEIN S12 YCAO"/>
    <property type="match status" value="1"/>
</dbReference>
<feature type="domain" description="Serine aminopeptidase S33" evidence="1">
    <location>
        <begin position="63"/>
        <end position="150"/>
    </location>
</feature>
<dbReference type="InterPro" id="IPR015946">
    <property type="entry name" value="KH_dom-like_a/b"/>
</dbReference>
<comment type="caution">
    <text evidence="2">The sequence shown here is derived from an EMBL/GenBank/DDBJ whole genome shotgun (WGS) entry which is preliminary data.</text>
</comment>
<proteinExistence type="predicted"/>
<keyword evidence="3" id="KW-1185">Reference proteome</keyword>
<dbReference type="PANTHER" id="PTHR39624:SF2">
    <property type="entry name" value="OSMC-LIKE PROTEIN"/>
    <property type="match status" value="1"/>
</dbReference>
<dbReference type="SUPFAM" id="SSF82784">
    <property type="entry name" value="OsmC-like"/>
    <property type="match status" value="1"/>
</dbReference>
<evidence type="ECO:0000259" key="1">
    <source>
        <dbReference type="Pfam" id="PF12146"/>
    </source>
</evidence>
<dbReference type="Proteomes" id="UP000239002">
    <property type="component" value="Unassembled WGS sequence"/>
</dbReference>
<dbReference type="InterPro" id="IPR022742">
    <property type="entry name" value="Hydrolase_4"/>
</dbReference>
<evidence type="ECO:0000313" key="3">
    <source>
        <dbReference type="Proteomes" id="UP000239002"/>
    </source>
</evidence>
<name>A0A2S6II94_9FLAO</name>
<accession>A0A2S6II94</accession>
<protein>
    <submittedName>
        <fullName evidence="2">Putative redox protein</fullName>
    </submittedName>
</protein>
<dbReference type="SUPFAM" id="SSF53474">
    <property type="entry name" value="alpha/beta-Hydrolases"/>
    <property type="match status" value="1"/>
</dbReference>
<dbReference type="Gene3D" id="3.40.50.1820">
    <property type="entry name" value="alpha/beta hydrolase"/>
    <property type="match status" value="1"/>
</dbReference>
<organism evidence="2 3">
    <name type="scientific">Nonlabens xylanidelens</name>
    <dbReference type="NCBI Taxonomy" id="191564"/>
    <lineage>
        <taxon>Bacteria</taxon>
        <taxon>Pseudomonadati</taxon>
        <taxon>Bacteroidota</taxon>
        <taxon>Flavobacteriia</taxon>
        <taxon>Flavobacteriales</taxon>
        <taxon>Flavobacteriaceae</taxon>
        <taxon>Nonlabens</taxon>
    </lineage>
</organism>
<dbReference type="EMBL" id="PTJE01000005">
    <property type="protein sequence ID" value="PPK93942.1"/>
    <property type="molecule type" value="Genomic_DNA"/>
</dbReference>
<sequence>MQYCCDKKVLFLYKITIMNFEKINFKNAQGYELSGRLELPANRHPHNYAVFAHCFTCSKNFSATKNISRALTTAGYGVLRFDFTGLGDSDGDFADTNFSGNVDDLLAAIDFLETNYKAPTLLIGHSLGGAAVIFASAKASSIKAVATIGAPSDTKHVSHLFGDQINAITENGEATVQLSGRPFKIKEQFLKDINEQHVTNTLKELRKPILIAHSPQDNTVGIKHAEKLYHAAVHPKSFISLDGADHLLMNKTDSKYIGEVIAKWASRYMEEPKEEVLNSKDNVAASLNHEDVFTTQMKAGNHYFTADEPESVGGNNFGPTPFDLLSSGLAACTVMTIQMYARRKEWKVDNVQCHVNYDKQFPINGNLDGVEIDTFTREIKITGDLDEKQLKRILQIADKCPVHKTLHSETQVVTKLMS</sequence>
<dbReference type="AlphaFoldDB" id="A0A2S6II94"/>
<dbReference type="InterPro" id="IPR003718">
    <property type="entry name" value="OsmC/Ohr_fam"/>
</dbReference>
<dbReference type="InterPro" id="IPR029058">
    <property type="entry name" value="AB_hydrolase_fold"/>
</dbReference>
<dbReference type="Gene3D" id="3.30.300.20">
    <property type="match status" value="1"/>
</dbReference>
<dbReference type="Pfam" id="PF12146">
    <property type="entry name" value="Hydrolase_4"/>
    <property type="match status" value="1"/>
</dbReference>
<gene>
    <name evidence="2" type="ORF">LY01_02164</name>
</gene>
<evidence type="ECO:0000313" key="2">
    <source>
        <dbReference type="EMBL" id="PPK93942.1"/>
    </source>
</evidence>
<reference evidence="2 3" key="1">
    <citation type="submission" date="2018-02" db="EMBL/GenBank/DDBJ databases">
        <title>Genomic Encyclopedia of Archaeal and Bacterial Type Strains, Phase II (KMG-II): from individual species to whole genera.</title>
        <authorList>
            <person name="Goeker M."/>
        </authorList>
    </citation>
    <scope>NUCLEOTIDE SEQUENCE [LARGE SCALE GENOMIC DNA]</scope>
    <source>
        <strain evidence="2 3">DSM 16809</strain>
    </source>
</reference>
<dbReference type="InterPro" id="IPR036102">
    <property type="entry name" value="OsmC/Ohrsf"/>
</dbReference>
<dbReference type="Pfam" id="PF02566">
    <property type="entry name" value="OsmC"/>
    <property type="match status" value="1"/>
</dbReference>